<comment type="caution">
    <text evidence="1">The sequence shown here is derived from an EMBL/GenBank/DDBJ whole genome shotgun (WGS) entry which is preliminary data.</text>
</comment>
<dbReference type="OrthoDB" id="2991419at2"/>
<evidence type="ECO:0008006" key="3">
    <source>
        <dbReference type="Google" id="ProtNLM"/>
    </source>
</evidence>
<reference evidence="1 2" key="1">
    <citation type="submission" date="2016-08" db="EMBL/GenBank/DDBJ databases">
        <title>Genome of Bacillus solimangrovi GH2-4.</title>
        <authorList>
            <person name="Lim S."/>
            <person name="Kim B.-C."/>
        </authorList>
    </citation>
    <scope>NUCLEOTIDE SEQUENCE [LARGE SCALE GENOMIC DNA]</scope>
    <source>
        <strain evidence="1 2">GH2-4</strain>
    </source>
</reference>
<dbReference type="Proteomes" id="UP000095209">
    <property type="component" value="Unassembled WGS sequence"/>
</dbReference>
<evidence type="ECO:0000313" key="1">
    <source>
        <dbReference type="EMBL" id="OEH94026.1"/>
    </source>
</evidence>
<dbReference type="EMBL" id="MJEH01000006">
    <property type="protein sequence ID" value="OEH94026.1"/>
    <property type="molecule type" value="Genomic_DNA"/>
</dbReference>
<dbReference type="STRING" id="1305675.BFG57_10290"/>
<proteinExistence type="predicted"/>
<accession>A0A1E5LJ13</accession>
<dbReference type="RefSeq" id="WP_069715994.1">
    <property type="nucleotide sequence ID" value="NZ_MJEH01000006.1"/>
</dbReference>
<dbReference type="AlphaFoldDB" id="A0A1E5LJ13"/>
<organism evidence="1 2">
    <name type="scientific">Bacillus solimangrovi</name>
    <dbReference type="NCBI Taxonomy" id="1305675"/>
    <lineage>
        <taxon>Bacteria</taxon>
        <taxon>Bacillati</taxon>
        <taxon>Bacillota</taxon>
        <taxon>Bacilli</taxon>
        <taxon>Bacillales</taxon>
        <taxon>Bacillaceae</taxon>
        <taxon>Bacillus</taxon>
    </lineage>
</organism>
<name>A0A1E5LJ13_9BACI</name>
<gene>
    <name evidence="1" type="ORF">BFG57_10290</name>
</gene>
<protein>
    <recommendedName>
        <fullName evidence="3">DUF4177 domain-containing protein</fullName>
    </recommendedName>
</protein>
<sequence length="65" mass="7582">MRYETYILKGNLLSEEMNTKLKYSLNAWAEEGFSLHSITPQINEGTTEGYILILSKEENEKPEER</sequence>
<keyword evidence="2" id="KW-1185">Reference proteome</keyword>
<evidence type="ECO:0000313" key="2">
    <source>
        <dbReference type="Proteomes" id="UP000095209"/>
    </source>
</evidence>